<dbReference type="RefSeq" id="WP_174410914.1">
    <property type="nucleotide sequence ID" value="NZ_BLVP01000036.1"/>
</dbReference>
<protein>
    <submittedName>
        <fullName evidence="1">Uncharacterized protein</fullName>
    </submittedName>
</protein>
<evidence type="ECO:0000313" key="2">
    <source>
        <dbReference type="Proteomes" id="UP000503820"/>
    </source>
</evidence>
<sequence>MKTIAILYPLADRTTRPLLRAAQELAAQAYAVGMKEQGATVLVPLSSHEETMLVMDRLAAVHLICMPGWKEDTAVSLTVRTAMYHGVSVHRFYPPNLCLACGPAIEAPNSDALPCAWWPCPHGVKDPQYVRQ</sequence>
<accession>A0A7J0BX59</accession>
<dbReference type="AlphaFoldDB" id="A0A7J0BX59"/>
<dbReference type="EMBL" id="BLVP01000036">
    <property type="protein sequence ID" value="GFM38296.1"/>
    <property type="molecule type" value="Genomic_DNA"/>
</dbReference>
<proteinExistence type="predicted"/>
<comment type="caution">
    <text evidence="1">The sequence shown here is derived from an EMBL/GenBank/DDBJ whole genome shotgun (WGS) entry which is preliminary data.</text>
</comment>
<name>A0A7J0BX59_9BACT</name>
<keyword evidence="2" id="KW-1185">Reference proteome</keyword>
<dbReference type="Proteomes" id="UP000503820">
    <property type="component" value="Unassembled WGS sequence"/>
</dbReference>
<gene>
    <name evidence="1" type="ORF">DSM19430T_29800</name>
</gene>
<organism evidence="1 2">
    <name type="scientific">Desulfovibrio psychrotolerans</name>
    <dbReference type="NCBI Taxonomy" id="415242"/>
    <lineage>
        <taxon>Bacteria</taxon>
        <taxon>Pseudomonadati</taxon>
        <taxon>Thermodesulfobacteriota</taxon>
        <taxon>Desulfovibrionia</taxon>
        <taxon>Desulfovibrionales</taxon>
        <taxon>Desulfovibrionaceae</taxon>
        <taxon>Desulfovibrio</taxon>
    </lineage>
</organism>
<reference evidence="1 2" key="1">
    <citation type="submission" date="2020-05" db="EMBL/GenBank/DDBJ databases">
        <title>Draft genome sequence of Desulfovibrio psychrotolerans JS1T.</title>
        <authorList>
            <person name="Ueno A."/>
            <person name="Tamazawa S."/>
            <person name="Tamamura S."/>
            <person name="Murakami T."/>
            <person name="Kiyama T."/>
            <person name="Inomata H."/>
            <person name="Amano Y."/>
            <person name="Miyakawa K."/>
            <person name="Tamaki H."/>
            <person name="Naganuma T."/>
            <person name="Kaneko K."/>
        </authorList>
    </citation>
    <scope>NUCLEOTIDE SEQUENCE [LARGE SCALE GENOMIC DNA]</scope>
    <source>
        <strain evidence="1 2">JS1</strain>
    </source>
</reference>
<evidence type="ECO:0000313" key="1">
    <source>
        <dbReference type="EMBL" id="GFM38296.1"/>
    </source>
</evidence>